<reference evidence="2 3" key="1">
    <citation type="journal article" date="2012" name="Genome Biol.">
        <title>Genome and low-iron response of an oceanic diatom adapted to chronic iron limitation.</title>
        <authorList>
            <person name="Lommer M."/>
            <person name="Specht M."/>
            <person name="Roy A.S."/>
            <person name="Kraemer L."/>
            <person name="Andreson R."/>
            <person name="Gutowska M.A."/>
            <person name="Wolf J."/>
            <person name="Bergner S.V."/>
            <person name="Schilhabel M.B."/>
            <person name="Klostermeier U.C."/>
            <person name="Beiko R.G."/>
            <person name="Rosenstiel P."/>
            <person name="Hippler M."/>
            <person name="Laroche J."/>
        </authorList>
    </citation>
    <scope>NUCLEOTIDE SEQUENCE [LARGE SCALE GENOMIC DNA]</scope>
    <source>
        <strain evidence="2 3">CCMP1005</strain>
    </source>
</reference>
<evidence type="ECO:0000256" key="1">
    <source>
        <dbReference type="SAM" id="Phobius"/>
    </source>
</evidence>
<proteinExistence type="predicted"/>
<dbReference type="SUPFAM" id="SSF103473">
    <property type="entry name" value="MFS general substrate transporter"/>
    <property type="match status" value="1"/>
</dbReference>
<dbReference type="InterPro" id="IPR036259">
    <property type="entry name" value="MFS_trans_sf"/>
</dbReference>
<keyword evidence="1" id="KW-1133">Transmembrane helix</keyword>
<accession>K0T027</accession>
<dbReference type="PANTHER" id="PTHR24002">
    <property type="entry name" value="SOLUTE CARRIER FAMILY 22 MEMBER 18"/>
    <property type="match status" value="1"/>
</dbReference>
<comment type="caution">
    <text evidence="2">The sequence shown here is derived from an EMBL/GenBank/DDBJ whole genome shotgun (WGS) entry which is preliminary data.</text>
</comment>
<sequence length="360" mass="38704">MCQPDTYQESKLLAGRNLPDAVLRTGTYKSCVSLFLLITGLSLTFPHMQSRRDALGCDSYCYGSLTSVRSGLSLVGTALMGRLSDSNTSILARSIGSAGKDTRPSGRRACLYIGTVATIFGLVIAISVDSLQGLWLSMIPSALTWKTGTTNQAKRIDNQSRRSGSVGKLGMCAGLSFMVGPMVAAVLSPSFKVACIGAAVLTTISGIVLFNLPMPLRSARRKSEGAAGDDMGQTQAKQSTEFTLPKMMKLQTPKSRAAAVLLVTRLMMALAFHIFNTIWPASLKSRFAFGPQDHAKFMSFVGVSYAFSQGVVAKFLVKAWGRRGKVELFTMGLLHNLRNNIRLVGVFTLCANGRDTSIFA</sequence>
<dbReference type="Gene3D" id="1.20.1250.20">
    <property type="entry name" value="MFS general substrate transporter like domains"/>
    <property type="match status" value="1"/>
</dbReference>
<protein>
    <recommendedName>
        <fullName evidence="4">Major facilitator superfamily (MFS) profile domain-containing protein</fullName>
    </recommendedName>
</protein>
<feature type="transmembrane region" description="Helical" evidence="1">
    <location>
        <begin position="191"/>
        <end position="212"/>
    </location>
</feature>
<name>K0T027_THAOC</name>
<dbReference type="PANTHER" id="PTHR24002:SF3">
    <property type="entry name" value="SOLUTE CARRIER FAMILY 22 MEMBER 18"/>
    <property type="match status" value="1"/>
</dbReference>
<evidence type="ECO:0000313" key="3">
    <source>
        <dbReference type="Proteomes" id="UP000266841"/>
    </source>
</evidence>
<dbReference type="eggNOG" id="ENOG502S161">
    <property type="taxonomic scope" value="Eukaryota"/>
</dbReference>
<evidence type="ECO:0008006" key="4">
    <source>
        <dbReference type="Google" id="ProtNLM"/>
    </source>
</evidence>
<feature type="transmembrane region" description="Helical" evidence="1">
    <location>
        <begin position="109"/>
        <end position="128"/>
    </location>
</feature>
<dbReference type="EMBL" id="AGNL01006505">
    <property type="protein sequence ID" value="EJK71993.1"/>
    <property type="molecule type" value="Genomic_DNA"/>
</dbReference>
<dbReference type="AlphaFoldDB" id="K0T027"/>
<dbReference type="OrthoDB" id="440553at2759"/>
<keyword evidence="1" id="KW-0812">Transmembrane</keyword>
<keyword evidence="1" id="KW-0472">Membrane</keyword>
<feature type="transmembrane region" description="Helical" evidence="1">
    <location>
        <begin position="295"/>
        <end position="317"/>
    </location>
</feature>
<keyword evidence="3" id="KW-1185">Reference proteome</keyword>
<feature type="transmembrane region" description="Helical" evidence="1">
    <location>
        <begin position="257"/>
        <end position="275"/>
    </location>
</feature>
<gene>
    <name evidence="2" type="ORF">THAOC_06517</name>
</gene>
<evidence type="ECO:0000313" key="2">
    <source>
        <dbReference type="EMBL" id="EJK71993.1"/>
    </source>
</evidence>
<dbReference type="GO" id="GO:0005635">
    <property type="term" value="C:nuclear envelope"/>
    <property type="evidence" value="ECO:0007669"/>
    <property type="project" value="TreeGrafter"/>
</dbReference>
<organism evidence="2 3">
    <name type="scientific">Thalassiosira oceanica</name>
    <name type="common">Marine diatom</name>
    <dbReference type="NCBI Taxonomy" id="159749"/>
    <lineage>
        <taxon>Eukaryota</taxon>
        <taxon>Sar</taxon>
        <taxon>Stramenopiles</taxon>
        <taxon>Ochrophyta</taxon>
        <taxon>Bacillariophyta</taxon>
        <taxon>Coscinodiscophyceae</taxon>
        <taxon>Thalassiosirophycidae</taxon>
        <taxon>Thalassiosirales</taxon>
        <taxon>Thalassiosiraceae</taxon>
        <taxon>Thalassiosira</taxon>
    </lineage>
</organism>
<dbReference type="Proteomes" id="UP000266841">
    <property type="component" value="Unassembled WGS sequence"/>
</dbReference>